<evidence type="ECO:0000313" key="1">
    <source>
        <dbReference type="EMBL" id="KAF6485394.1"/>
    </source>
</evidence>
<dbReference type="Proteomes" id="UP000593571">
    <property type="component" value="Unassembled WGS sequence"/>
</dbReference>
<sequence>MSQQSLSTGCPIFSCSIPKPARVVPTLHLYRTLLVLNTRNTRSLVINLLFLKTVIRSRLLINMTFFIILKKAICIKPRKQIIVVYTLDLYRATCFTLSIYLKFLIMSTIKLNYCSFFTKEVFKNIYS</sequence>
<accession>A0A7J8ILD6</accession>
<evidence type="ECO:0000313" key="2">
    <source>
        <dbReference type="Proteomes" id="UP000593571"/>
    </source>
</evidence>
<protein>
    <submittedName>
        <fullName evidence="1">Uncharacterized protein</fullName>
    </submittedName>
</protein>
<reference evidence="1 2" key="1">
    <citation type="journal article" date="2020" name="Nature">
        <title>Six reference-quality genomes reveal evolution of bat adaptations.</title>
        <authorList>
            <person name="Jebb D."/>
            <person name="Huang Z."/>
            <person name="Pippel M."/>
            <person name="Hughes G.M."/>
            <person name="Lavrichenko K."/>
            <person name="Devanna P."/>
            <person name="Winkler S."/>
            <person name="Jermiin L.S."/>
            <person name="Skirmuntt E.C."/>
            <person name="Katzourakis A."/>
            <person name="Burkitt-Gray L."/>
            <person name="Ray D.A."/>
            <person name="Sullivan K.A.M."/>
            <person name="Roscito J.G."/>
            <person name="Kirilenko B.M."/>
            <person name="Davalos L.M."/>
            <person name="Corthals A.P."/>
            <person name="Power M.L."/>
            <person name="Jones G."/>
            <person name="Ransome R.D."/>
            <person name="Dechmann D.K.N."/>
            <person name="Locatelli A.G."/>
            <person name="Puechmaille S.J."/>
            <person name="Fedrigo O."/>
            <person name="Jarvis E.D."/>
            <person name="Hiller M."/>
            <person name="Vernes S.C."/>
            <person name="Myers E.W."/>
            <person name="Teeling E.C."/>
        </authorList>
    </citation>
    <scope>NUCLEOTIDE SEQUENCE [LARGE SCALE GENOMIC DNA]</scope>
    <source>
        <strain evidence="1">MRouAeg1</strain>
        <tissue evidence="1">Muscle</tissue>
    </source>
</reference>
<comment type="caution">
    <text evidence="1">The sequence shown here is derived from an EMBL/GenBank/DDBJ whole genome shotgun (WGS) entry which is preliminary data.</text>
</comment>
<gene>
    <name evidence="1" type="ORF">HJG63_010611</name>
</gene>
<dbReference type="AlphaFoldDB" id="A0A7J8ILD6"/>
<name>A0A7J8ILD6_ROUAE</name>
<dbReference type="EMBL" id="JACASE010000003">
    <property type="protein sequence ID" value="KAF6485394.1"/>
    <property type="molecule type" value="Genomic_DNA"/>
</dbReference>
<keyword evidence="2" id="KW-1185">Reference proteome</keyword>
<organism evidence="1 2">
    <name type="scientific">Rousettus aegyptiacus</name>
    <name type="common">Egyptian fruit bat</name>
    <name type="synonym">Pteropus aegyptiacus</name>
    <dbReference type="NCBI Taxonomy" id="9407"/>
    <lineage>
        <taxon>Eukaryota</taxon>
        <taxon>Metazoa</taxon>
        <taxon>Chordata</taxon>
        <taxon>Craniata</taxon>
        <taxon>Vertebrata</taxon>
        <taxon>Euteleostomi</taxon>
        <taxon>Mammalia</taxon>
        <taxon>Eutheria</taxon>
        <taxon>Laurasiatheria</taxon>
        <taxon>Chiroptera</taxon>
        <taxon>Yinpterochiroptera</taxon>
        <taxon>Pteropodoidea</taxon>
        <taxon>Pteropodidae</taxon>
        <taxon>Rousettinae</taxon>
        <taxon>Rousettus</taxon>
    </lineage>
</organism>
<proteinExistence type="predicted"/>